<dbReference type="AlphaFoldDB" id="A0AAU1I984"/>
<name>A0AAU1I984_9ACTN</name>
<organism evidence="1">
    <name type="scientific">Streptomyces sp. NBC_00180</name>
    <dbReference type="NCBI Taxonomy" id="2903632"/>
    <lineage>
        <taxon>Bacteria</taxon>
        <taxon>Bacillati</taxon>
        <taxon>Actinomycetota</taxon>
        <taxon>Actinomycetes</taxon>
        <taxon>Kitasatosporales</taxon>
        <taxon>Streptomycetaceae</taxon>
        <taxon>Streptomyces</taxon>
    </lineage>
</organism>
<dbReference type="EMBL" id="CP108140">
    <property type="protein sequence ID" value="WTP91350.1"/>
    <property type="molecule type" value="Genomic_DNA"/>
</dbReference>
<protein>
    <submittedName>
        <fullName evidence="1">Uncharacterized protein</fullName>
    </submittedName>
</protein>
<reference evidence="1" key="1">
    <citation type="submission" date="2022-10" db="EMBL/GenBank/DDBJ databases">
        <title>The complete genomes of actinobacterial strains from the NBC collection.</title>
        <authorList>
            <person name="Joergensen T.S."/>
            <person name="Alvarez Arevalo M."/>
            <person name="Sterndorff E.B."/>
            <person name="Faurdal D."/>
            <person name="Vuksanovic O."/>
            <person name="Mourched A.-S."/>
            <person name="Charusanti P."/>
            <person name="Shaw S."/>
            <person name="Blin K."/>
            <person name="Weber T."/>
        </authorList>
    </citation>
    <scope>NUCLEOTIDE SEQUENCE</scope>
    <source>
        <strain evidence="1">NBC 00180</strain>
    </source>
</reference>
<proteinExistence type="predicted"/>
<sequence>MTWWTKENYAGEIAAPPGAREYFRELSLRGPERIPLGASQMFGVDGDWIDVLQDVVVVEFLLRTARDATTEGTAEDESVTCKMRLWDVLNSSSVTSDGSDEFTVRFEAGESGRKCLVIRNFDQVSRRRDTRAPRCLYSIWLESKDENAEVWVSLYA</sequence>
<gene>
    <name evidence="1" type="ORF">OG477_41280</name>
</gene>
<evidence type="ECO:0000313" key="1">
    <source>
        <dbReference type="EMBL" id="WTP91350.1"/>
    </source>
</evidence>
<accession>A0AAU1I984</accession>